<organism evidence="1">
    <name type="scientific">Fusarium oxysporum f. sp. pisi HDV247</name>
    <dbReference type="NCBI Taxonomy" id="1080344"/>
    <lineage>
        <taxon>Eukaryota</taxon>
        <taxon>Fungi</taxon>
        <taxon>Dikarya</taxon>
        <taxon>Ascomycota</taxon>
        <taxon>Pezizomycotina</taxon>
        <taxon>Sordariomycetes</taxon>
        <taxon>Hypocreomycetidae</taxon>
        <taxon>Hypocreales</taxon>
        <taxon>Nectriaceae</taxon>
        <taxon>Fusarium</taxon>
        <taxon>Fusarium oxysporum species complex</taxon>
    </lineage>
</organism>
<evidence type="ECO:0000313" key="1">
    <source>
        <dbReference type="EMBL" id="EXA40566.1"/>
    </source>
</evidence>
<reference evidence="1" key="1">
    <citation type="submission" date="2011-10" db="EMBL/GenBank/DDBJ databases">
        <title>The Genome Sequence of Fusarium oxysporum HDV247.</title>
        <authorList>
            <consortium name="The Broad Institute Genome Sequencing Platform"/>
            <person name="Ma L.-J."/>
            <person name="Gale L.R."/>
            <person name="Schwartz D.C."/>
            <person name="Zhou S."/>
            <person name="Corby-Kistler H."/>
            <person name="Young S.K."/>
            <person name="Zeng Q."/>
            <person name="Gargeya S."/>
            <person name="Fitzgerald M."/>
            <person name="Haas B."/>
            <person name="Abouelleil A."/>
            <person name="Alvarado L."/>
            <person name="Arachchi H.M."/>
            <person name="Berlin A."/>
            <person name="Brown A."/>
            <person name="Chapman S.B."/>
            <person name="Chen Z."/>
            <person name="Dunbar C."/>
            <person name="Freedman E."/>
            <person name="Gearin G."/>
            <person name="Goldberg J."/>
            <person name="Griggs A."/>
            <person name="Gujja S."/>
            <person name="Heiman D."/>
            <person name="Howarth C."/>
            <person name="Larson L."/>
            <person name="Lui A."/>
            <person name="MacDonald P.J.P."/>
            <person name="Montmayeur A."/>
            <person name="Murphy C."/>
            <person name="Neiman D."/>
            <person name="Pearson M."/>
            <person name="Priest M."/>
            <person name="Roberts A."/>
            <person name="Saif S."/>
            <person name="Shea T."/>
            <person name="Shenoy N."/>
            <person name="Sisk P."/>
            <person name="Stolte C."/>
            <person name="Sykes S."/>
            <person name="Wortman J."/>
            <person name="Nusbaum C."/>
            <person name="Birren B."/>
        </authorList>
    </citation>
    <scope>NUCLEOTIDE SEQUENCE [LARGE SCALE GENOMIC DNA]</scope>
    <source>
        <strain evidence="1">HDV247</strain>
    </source>
</reference>
<dbReference type="Proteomes" id="UP000030751">
    <property type="component" value="Unassembled WGS sequence"/>
</dbReference>
<reference evidence="1" key="2">
    <citation type="submission" date="2012-05" db="EMBL/GenBank/DDBJ databases">
        <title>Annotation of the Genome Sequence of Fusarium oxysporum HDV247.</title>
        <authorList>
            <consortium name="The Broad Institute Genomics Platform"/>
            <person name="Ma L.-J."/>
            <person name="Corby-Kistler H."/>
            <person name="Broz K."/>
            <person name="Gale L.R."/>
            <person name="Jonkers W."/>
            <person name="O'Donnell K."/>
            <person name="Ploetz R."/>
            <person name="Steinberg C."/>
            <person name="Schwartz D.C."/>
            <person name="VanEtten H."/>
            <person name="Zhou S."/>
            <person name="Young S.K."/>
            <person name="Zeng Q."/>
            <person name="Gargeya S."/>
            <person name="Fitzgerald M."/>
            <person name="Abouelleil A."/>
            <person name="Alvarado L."/>
            <person name="Chapman S.B."/>
            <person name="Gainer-Dewar J."/>
            <person name="Goldberg J."/>
            <person name="Griggs A."/>
            <person name="Gujja S."/>
            <person name="Hansen M."/>
            <person name="Howarth C."/>
            <person name="Imamovic A."/>
            <person name="Ireland A."/>
            <person name="Larimer J."/>
            <person name="McCowan C."/>
            <person name="Murphy C."/>
            <person name="Pearson M."/>
            <person name="Poon T.W."/>
            <person name="Priest M."/>
            <person name="Roberts A."/>
            <person name="Saif S."/>
            <person name="Shea T."/>
            <person name="Sykes S."/>
            <person name="Wortman J."/>
            <person name="Nusbaum C."/>
            <person name="Birren B."/>
        </authorList>
    </citation>
    <scope>NUCLEOTIDE SEQUENCE</scope>
    <source>
        <strain evidence="1">HDV247</strain>
    </source>
</reference>
<name>W9PC40_FUSOX</name>
<proteinExistence type="predicted"/>
<gene>
    <name evidence="1" type="ORF">FOVG_09356</name>
</gene>
<dbReference type="AlphaFoldDB" id="W9PC40"/>
<protein>
    <submittedName>
        <fullName evidence="1">Uncharacterized protein</fullName>
    </submittedName>
</protein>
<sequence>MYPYDMYKSIQNMHPSQRPIPILSCSPSNGVIFVSTLALCASDKGLCHDRARGCHSTSIFFVSCNLQITTLPCPILSCRGVELGSFVQVFPYPVGSRKTYNAAPNLTRVR</sequence>
<dbReference type="HOGENOM" id="CLU_2184090_0_0_1"/>
<accession>W9PC40</accession>
<dbReference type="EMBL" id="JH650973">
    <property type="protein sequence ID" value="EXA40566.1"/>
    <property type="molecule type" value="Genomic_DNA"/>
</dbReference>